<sequence>MDFGDAASSSAKAEVVPSTLSESSPTELLNFSTSFDLKAGSVIILLKCSPKSDITSSGDAASSSFCPTTNWIAPSSGDAASSSFCSTTNWIAPSSGDASSSSFCPTTNWIESNKANENTTKETFAMFFFFYFLKRLSKEK</sequence>
<reference evidence="1 2" key="1">
    <citation type="submission" date="2019-07" db="EMBL/GenBank/DDBJ databases">
        <title>WGS assembly of Gossypium tomentosum.</title>
        <authorList>
            <person name="Chen Z.J."/>
            <person name="Sreedasyam A."/>
            <person name="Ando A."/>
            <person name="Song Q."/>
            <person name="De L."/>
            <person name="Hulse-Kemp A."/>
            <person name="Ding M."/>
            <person name="Ye W."/>
            <person name="Kirkbride R."/>
            <person name="Jenkins J."/>
            <person name="Plott C."/>
            <person name="Lovell J."/>
            <person name="Lin Y.-M."/>
            <person name="Vaughn R."/>
            <person name="Liu B."/>
            <person name="Li W."/>
            <person name="Simpson S."/>
            <person name="Scheffler B."/>
            <person name="Saski C."/>
            <person name="Grover C."/>
            <person name="Hu G."/>
            <person name="Conover J."/>
            <person name="Carlson J."/>
            <person name="Shu S."/>
            <person name="Boston L."/>
            <person name="Williams M."/>
            <person name="Peterson D."/>
            <person name="Mcgee K."/>
            <person name="Jones D."/>
            <person name="Wendel J."/>
            <person name="Stelly D."/>
            <person name="Grimwood J."/>
            <person name="Schmutz J."/>
        </authorList>
    </citation>
    <scope>NUCLEOTIDE SEQUENCE [LARGE SCALE GENOMIC DNA]</scope>
    <source>
        <strain evidence="1">7179.01</strain>
    </source>
</reference>
<dbReference type="EMBL" id="CM017610">
    <property type="protein sequence ID" value="TYI41315.1"/>
    <property type="molecule type" value="Genomic_DNA"/>
</dbReference>
<dbReference type="Proteomes" id="UP000322667">
    <property type="component" value="Chromosome A01"/>
</dbReference>
<protein>
    <submittedName>
        <fullName evidence="1">Uncharacterized protein</fullName>
    </submittedName>
</protein>
<proteinExistence type="predicted"/>
<name>A0A5D2RN96_GOSTO</name>
<keyword evidence="2" id="KW-1185">Reference proteome</keyword>
<gene>
    <name evidence="1" type="ORF">ES332_A01G011300v1</name>
</gene>
<evidence type="ECO:0000313" key="2">
    <source>
        <dbReference type="Proteomes" id="UP000322667"/>
    </source>
</evidence>
<dbReference type="AlphaFoldDB" id="A0A5D2RN96"/>
<accession>A0A5D2RN96</accession>
<evidence type="ECO:0000313" key="1">
    <source>
        <dbReference type="EMBL" id="TYI41315.1"/>
    </source>
</evidence>
<organism evidence="1 2">
    <name type="scientific">Gossypium tomentosum</name>
    <name type="common">Hawaiian cotton</name>
    <name type="synonym">Gossypium sandvicense</name>
    <dbReference type="NCBI Taxonomy" id="34277"/>
    <lineage>
        <taxon>Eukaryota</taxon>
        <taxon>Viridiplantae</taxon>
        <taxon>Streptophyta</taxon>
        <taxon>Embryophyta</taxon>
        <taxon>Tracheophyta</taxon>
        <taxon>Spermatophyta</taxon>
        <taxon>Magnoliopsida</taxon>
        <taxon>eudicotyledons</taxon>
        <taxon>Gunneridae</taxon>
        <taxon>Pentapetalae</taxon>
        <taxon>rosids</taxon>
        <taxon>malvids</taxon>
        <taxon>Malvales</taxon>
        <taxon>Malvaceae</taxon>
        <taxon>Malvoideae</taxon>
        <taxon>Gossypium</taxon>
    </lineage>
</organism>